<comment type="caution">
    <text evidence="1">The sequence shown here is derived from an EMBL/GenBank/DDBJ whole genome shotgun (WGS) entry which is preliminary data.</text>
</comment>
<sequence>MAGKDGGTSHIAAAFAVIIIASAEQIWGLPVLTPGIEVATSSADVTGQTVDEPVRITVVELWGMSPSGEADFGQAAAVAASLGQPKPHTSTFLRTVRRSVRMIGMPVPAIVKR</sequence>
<keyword evidence="2" id="KW-1185">Reference proteome</keyword>
<name>A0ABX2JNL5_9MYCO</name>
<organism evidence="1 2">
    <name type="scientific">Mycolicibacterium sphagni</name>
    <dbReference type="NCBI Taxonomy" id="1786"/>
    <lineage>
        <taxon>Bacteria</taxon>
        <taxon>Bacillati</taxon>
        <taxon>Actinomycetota</taxon>
        <taxon>Actinomycetes</taxon>
        <taxon>Mycobacteriales</taxon>
        <taxon>Mycobacteriaceae</taxon>
        <taxon>Mycolicibacterium</taxon>
    </lineage>
</organism>
<evidence type="ECO:0000313" key="2">
    <source>
        <dbReference type="Proteomes" id="UP000708347"/>
    </source>
</evidence>
<dbReference type="Proteomes" id="UP000708347">
    <property type="component" value="Unassembled WGS sequence"/>
</dbReference>
<accession>A0ABX2JNL5</accession>
<evidence type="ECO:0000313" key="1">
    <source>
        <dbReference type="EMBL" id="NTY58339.1"/>
    </source>
</evidence>
<dbReference type="RefSeq" id="WP_174396334.1">
    <property type="nucleotide sequence ID" value="NZ_VBSB01000002.1"/>
</dbReference>
<gene>
    <name evidence="1" type="ORF">FEG63_02070</name>
</gene>
<protein>
    <submittedName>
        <fullName evidence="1">Uncharacterized protein</fullName>
    </submittedName>
</protein>
<dbReference type="EMBL" id="VBSB01000002">
    <property type="protein sequence ID" value="NTY58339.1"/>
    <property type="molecule type" value="Genomic_DNA"/>
</dbReference>
<proteinExistence type="predicted"/>
<reference evidence="1 2" key="1">
    <citation type="submission" date="2019-05" db="EMBL/GenBank/DDBJ databases">
        <title>Mycolicibacterium sphagni ENV482 genome assembly.</title>
        <authorList>
            <person name="Chen W."/>
            <person name="Faulkner N.W."/>
            <person name="Hyman M.R."/>
        </authorList>
    </citation>
    <scope>NUCLEOTIDE SEQUENCE [LARGE SCALE GENOMIC DNA]</scope>
    <source>
        <strain evidence="1 2">ENV482</strain>
    </source>
</reference>